<dbReference type="AlphaFoldDB" id="A0A0P0UX08"/>
<dbReference type="EMBL" id="AP014957">
    <property type="protein sequence ID" value="BAS69943.1"/>
    <property type="molecule type" value="Genomic_DNA"/>
</dbReference>
<dbReference type="Gramene" id="Os01t0103075-00">
    <property type="protein sequence ID" value="Os01t0103075-00"/>
    <property type="gene ID" value="Os01g0103075"/>
</dbReference>
<reference evidence="2 3" key="3">
    <citation type="journal article" date="2013" name="Rice">
        <title>Improvement of the Oryza sativa Nipponbare reference genome using next generation sequence and optical map data.</title>
        <authorList>
            <person name="Kawahara Y."/>
            <person name="de la Bastide M."/>
            <person name="Hamilton J.P."/>
            <person name="Kanamori H."/>
            <person name="McCombie W.R."/>
            <person name="Ouyang S."/>
            <person name="Schwartz D.C."/>
            <person name="Tanaka T."/>
            <person name="Wu J."/>
            <person name="Zhou S."/>
            <person name="Childs K.L."/>
            <person name="Davidson R.M."/>
            <person name="Lin H."/>
            <person name="Quesada-Ocampo L."/>
            <person name="Vaillancourt B."/>
            <person name="Sakai H."/>
            <person name="Lee S.S."/>
            <person name="Kim J."/>
            <person name="Numa H."/>
            <person name="Itoh T."/>
            <person name="Buell C.R."/>
            <person name="Matsumoto T."/>
        </authorList>
    </citation>
    <scope>NUCLEOTIDE SEQUENCE [LARGE SCALE GENOMIC DNA]</scope>
    <source>
        <strain evidence="3">cv. Nipponbare</strain>
    </source>
</reference>
<evidence type="ECO:0000256" key="1">
    <source>
        <dbReference type="SAM" id="MobiDB-lite"/>
    </source>
</evidence>
<organism evidence="2 3">
    <name type="scientific">Oryza sativa subsp. japonica</name>
    <name type="common">Rice</name>
    <dbReference type="NCBI Taxonomy" id="39947"/>
    <lineage>
        <taxon>Eukaryota</taxon>
        <taxon>Viridiplantae</taxon>
        <taxon>Streptophyta</taxon>
        <taxon>Embryophyta</taxon>
        <taxon>Tracheophyta</taxon>
        <taxon>Spermatophyta</taxon>
        <taxon>Magnoliopsida</taxon>
        <taxon>Liliopsida</taxon>
        <taxon>Poales</taxon>
        <taxon>Poaceae</taxon>
        <taxon>BOP clade</taxon>
        <taxon>Oryzoideae</taxon>
        <taxon>Oryzeae</taxon>
        <taxon>Oryzinae</taxon>
        <taxon>Oryza</taxon>
        <taxon>Oryza sativa</taxon>
    </lineage>
</organism>
<feature type="compositionally biased region" description="Low complexity" evidence="1">
    <location>
        <begin position="29"/>
        <end position="43"/>
    </location>
</feature>
<gene>
    <name evidence="2" type="ordered locus">Os01g0103075</name>
    <name evidence="2" type="ORF">OSNPB_010103075</name>
</gene>
<dbReference type="InParanoid" id="A0A0P0UX08"/>
<feature type="region of interest" description="Disordered" evidence="1">
    <location>
        <begin position="1"/>
        <end position="73"/>
    </location>
</feature>
<proteinExistence type="predicted"/>
<dbReference type="PaxDb" id="39947-A0A0P0UX08"/>
<reference evidence="2 3" key="2">
    <citation type="journal article" date="2013" name="Plant Cell Physiol.">
        <title>Rice Annotation Project Database (RAP-DB): an integrative and interactive database for rice genomics.</title>
        <authorList>
            <person name="Sakai H."/>
            <person name="Lee S.S."/>
            <person name="Tanaka T."/>
            <person name="Numa H."/>
            <person name="Kim J."/>
            <person name="Kawahara Y."/>
            <person name="Wakimoto H."/>
            <person name="Yang C.C."/>
            <person name="Iwamoto M."/>
            <person name="Abe T."/>
            <person name="Yamada Y."/>
            <person name="Muto A."/>
            <person name="Inokuchi H."/>
            <person name="Ikemura T."/>
            <person name="Matsumoto T."/>
            <person name="Sasaki T."/>
            <person name="Itoh T."/>
        </authorList>
    </citation>
    <scope>NUCLEOTIDE SEQUENCE [LARGE SCALE GENOMIC DNA]</scope>
    <source>
        <strain evidence="3">cv. Nipponbare</strain>
    </source>
</reference>
<name>A0A0P0UX08_ORYSJ</name>
<reference evidence="3" key="1">
    <citation type="journal article" date="2005" name="Nature">
        <title>The map-based sequence of the rice genome.</title>
        <authorList>
            <consortium name="International rice genome sequencing project (IRGSP)"/>
            <person name="Matsumoto T."/>
            <person name="Wu J."/>
            <person name="Kanamori H."/>
            <person name="Katayose Y."/>
            <person name="Fujisawa M."/>
            <person name="Namiki N."/>
            <person name="Mizuno H."/>
            <person name="Yamamoto K."/>
            <person name="Antonio B.A."/>
            <person name="Baba T."/>
            <person name="Sakata K."/>
            <person name="Nagamura Y."/>
            <person name="Aoki H."/>
            <person name="Arikawa K."/>
            <person name="Arita K."/>
            <person name="Bito T."/>
            <person name="Chiden Y."/>
            <person name="Fujitsuka N."/>
            <person name="Fukunaka R."/>
            <person name="Hamada M."/>
            <person name="Harada C."/>
            <person name="Hayashi A."/>
            <person name="Hijishita S."/>
            <person name="Honda M."/>
            <person name="Hosokawa S."/>
            <person name="Ichikawa Y."/>
            <person name="Idonuma A."/>
            <person name="Iijima M."/>
            <person name="Ikeda M."/>
            <person name="Ikeno M."/>
            <person name="Ito K."/>
            <person name="Ito S."/>
            <person name="Ito T."/>
            <person name="Ito Y."/>
            <person name="Ito Y."/>
            <person name="Iwabuchi A."/>
            <person name="Kamiya K."/>
            <person name="Karasawa W."/>
            <person name="Kurita K."/>
            <person name="Katagiri S."/>
            <person name="Kikuta A."/>
            <person name="Kobayashi H."/>
            <person name="Kobayashi N."/>
            <person name="Machita K."/>
            <person name="Maehara T."/>
            <person name="Masukawa M."/>
            <person name="Mizubayashi T."/>
            <person name="Mukai Y."/>
            <person name="Nagasaki H."/>
            <person name="Nagata Y."/>
            <person name="Naito S."/>
            <person name="Nakashima M."/>
            <person name="Nakama Y."/>
            <person name="Nakamichi Y."/>
            <person name="Nakamura M."/>
            <person name="Meguro A."/>
            <person name="Negishi M."/>
            <person name="Ohta I."/>
            <person name="Ohta T."/>
            <person name="Okamoto M."/>
            <person name="Ono N."/>
            <person name="Saji S."/>
            <person name="Sakaguchi M."/>
            <person name="Sakai K."/>
            <person name="Shibata M."/>
            <person name="Shimokawa T."/>
            <person name="Song J."/>
            <person name="Takazaki Y."/>
            <person name="Terasawa K."/>
            <person name="Tsugane M."/>
            <person name="Tsuji K."/>
            <person name="Ueda S."/>
            <person name="Waki K."/>
            <person name="Yamagata H."/>
            <person name="Yamamoto M."/>
            <person name="Yamamoto S."/>
            <person name="Yamane H."/>
            <person name="Yoshiki S."/>
            <person name="Yoshihara R."/>
            <person name="Yukawa K."/>
            <person name="Zhong H."/>
            <person name="Yano M."/>
            <person name="Yuan Q."/>
            <person name="Ouyang S."/>
            <person name="Liu J."/>
            <person name="Jones K.M."/>
            <person name="Gansberger K."/>
            <person name="Moffat K."/>
            <person name="Hill J."/>
            <person name="Bera J."/>
            <person name="Fadrosh D."/>
            <person name="Jin S."/>
            <person name="Johri S."/>
            <person name="Kim M."/>
            <person name="Overton L."/>
            <person name="Reardon M."/>
            <person name="Tsitrin T."/>
            <person name="Vuong H."/>
            <person name="Weaver B."/>
            <person name="Ciecko A."/>
            <person name="Tallon L."/>
            <person name="Jackson J."/>
            <person name="Pai G."/>
            <person name="Aken S.V."/>
            <person name="Utterback T."/>
            <person name="Reidmuller S."/>
            <person name="Feldblyum T."/>
            <person name="Hsiao J."/>
            <person name="Zismann V."/>
            <person name="Iobst S."/>
            <person name="de Vazeille A.R."/>
            <person name="Buell C.R."/>
            <person name="Ying K."/>
            <person name="Li Y."/>
            <person name="Lu T."/>
            <person name="Huang Y."/>
            <person name="Zhao Q."/>
            <person name="Feng Q."/>
            <person name="Zhang L."/>
            <person name="Zhu J."/>
            <person name="Weng Q."/>
            <person name="Mu J."/>
            <person name="Lu Y."/>
            <person name="Fan D."/>
            <person name="Liu Y."/>
            <person name="Guan J."/>
            <person name="Zhang Y."/>
            <person name="Yu S."/>
            <person name="Liu X."/>
            <person name="Zhang Y."/>
            <person name="Hong G."/>
            <person name="Han B."/>
            <person name="Choisne N."/>
            <person name="Demange N."/>
            <person name="Orjeda G."/>
            <person name="Samain S."/>
            <person name="Cattolico L."/>
            <person name="Pelletier E."/>
            <person name="Couloux A."/>
            <person name="Segurens B."/>
            <person name="Wincker P."/>
            <person name="D'Hont A."/>
            <person name="Scarpelli C."/>
            <person name="Weissenbach J."/>
            <person name="Salanoubat M."/>
            <person name="Quetier F."/>
            <person name="Yu Y."/>
            <person name="Kim H.R."/>
            <person name="Rambo T."/>
            <person name="Currie J."/>
            <person name="Collura K."/>
            <person name="Luo M."/>
            <person name="Yang T."/>
            <person name="Ammiraju J.S.S."/>
            <person name="Engler F."/>
            <person name="Soderlund C."/>
            <person name="Wing R.A."/>
            <person name="Palmer L.E."/>
            <person name="de la Bastide M."/>
            <person name="Spiegel L."/>
            <person name="Nascimento L."/>
            <person name="Zutavern T."/>
            <person name="O'Shaughnessy A."/>
            <person name="Dike S."/>
            <person name="Dedhia N."/>
            <person name="Preston R."/>
            <person name="Balija V."/>
            <person name="McCombie W.R."/>
            <person name="Chow T."/>
            <person name="Chen H."/>
            <person name="Chung M."/>
            <person name="Chen C."/>
            <person name="Shaw J."/>
            <person name="Wu H."/>
            <person name="Hsiao K."/>
            <person name="Chao Y."/>
            <person name="Chu M."/>
            <person name="Cheng C."/>
            <person name="Hour A."/>
            <person name="Lee P."/>
            <person name="Lin S."/>
            <person name="Lin Y."/>
            <person name="Liou J."/>
            <person name="Liu S."/>
            <person name="Hsing Y."/>
            <person name="Raghuvanshi S."/>
            <person name="Mohanty A."/>
            <person name="Bharti A.K."/>
            <person name="Gaur A."/>
            <person name="Gupta V."/>
            <person name="Kumar D."/>
            <person name="Ravi V."/>
            <person name="Vij S."/>
            <person name="Kapur A."/>
            <person name="Khurana P."/>
            <person name="Khurana P."/>
            <person name="Khurana J.P."/>
            <person name="Tyagi A.K."/>
            <person name="Gaikwad K."/>
            <person name="Singh A."/>
            <person name="Dalal V."/>
            <person name="Srivastava S."/>
            <person name="Dixit A."/>
            <person name="Pal A.K."/>
            <person name="Ghazi I.A."/>
            <person name="Yadav M."/>
            <person name="Pandit A."/>
            <person name="Bhargava A."/>
            <person name="Sureshbabu K."/>
            <person name="Batra K."/>
            <person name="Sharma T.R."/>
            <person name="Mohapatra T."/>
            <person name="Singh N.K."/>
            <person name="Messing J."/>
            <person name="Nelson A.B."/>
            <person name="Fuks G."/>
            <person name="Kavchok S."/>
            <person name="Keizer G."/>
            <person name="Linton E."/>
            <person name="Llaca V."/>
            <person name="Song R."/>
            <person name="Tanyolac B."/>
            <person name="Young S."/>
            <person name="Ho-Il K."/>
            <person name="Hahn J.H."/>
            <person name="Sangsakoo G."/>
            <person name="Vanavichit A."/>
            <person name="de Mattos Luiz.A.T."/>
            <person name="Zimmer P.D."/>
            <person name="Malone G."/>
            <person name="Dellagostin O."/>
            <person name="de Oliveira A.C."/>
            <person name="Bevan M."/>
            <person name="Bancroft I."/>
            <person name="Minx P."/>
            <person name="Cordum H."/>
            <person name="Wilson R."/>
            <person name="Cheng Z."/>
            <person name="Jin W."/>
            <person name="Jiang J."/>
            <person name="Leong S.A."/>
            <person name="Iwama H."/>
            <person name="Gojobori T."/>
            <person name="Itoh T."/>
            <person name="Niimura Y."/>
            <person name="Fujii Y."/>
            <person name="Habara T."/>
            <person name="Sakai H."/>
            <person name="Sato Y."/>
            <person name="Wilson G."/>
            <person name="Kumar K."/>
            <person name="McCouch S."/>
            <person name="Juretic N."/>
            <person name="Hoen D."/>
            <person name="Wright S."/>
            <person name="Bruskiewich R."/>
            <person name="Bureau T."/>
            <person name="Miyao A."/>
            <person name="Hirochika H."/>
            <person name="Nishikawa T."/>
            <person name="Kadowaki K."/>
            <person name="Sugiura M."/>
            <person name="Burr B."/>
            <person name="Sasaki T."/>
        </authorList>
    </citation>
    <scope>NUCLEOTIDE SEQUENCE [LARGE SCALE GENOMIC DNA]</scope>
    <source>
        <strain evidence="3">cv. Nipponbare</strain>
    </source>
</reference>
<evidence type="ECO:0000313" key="3">
    <source>
        <dbReference type="Proteomes" id="UP000059680"/>
    </source>
</evidence>
<keyword evidence="3" id="KW-1185">Reference proteome</keyword>
<feature type="compositionally biased region" description="Acidic residues" evidence="1">
    <location>
        <begin position="54"/>
        <end position="64"/>
    </location>
</feature>
<evidence type="ECO:0000313" key="2">
    <source>
        <dbReference type="EMBL" id="BAS69943.1"/>
    </source>
</evidence>
<dbReference type="Proteomes" id="UP000059680">
    <property type="component" value="Chromosome 1"/>
</dbReference>
<accession>A0A0P0UX08</accession>
<sequence>MADGVGAAVALEEASPSDGEGGEEEAEAEALQLGGAVRVAGEAAGERGEGPVVEGEEEEDGEAGEDGHARHGEAPGVEGVRLLHRQRQELRQHHAQHHRARRHRRQPHQDLHLLHLGHSAKTPWVIDFFLALHPHRRLVQPPQLLRVLDLAAPAHRRLGPAHLVQQFRGVLDVTLPVGRH</sequence>
<protein>
    <submittedName>
        <fullName evidence="2">Os01g0103075 protein</fullName>
    </submittedName>
</protein>